<evidence type="ECO:0000313" key="3">
    <source>
        <dbReference type="Proteomes" id="UP001218188"/>
    </source>
</evidence>
<name>A0AAD6TEF2_9AGAR</name>
<keyword evidence="3" id="KW-1185">Reference proteome</keyword>
<accession>A0AAD6TEF2</accession>
<organism evidence="2 3">
    <name type="scientific">Mycena alexandri</name>
    <dbReference type="NCBI Taxonomy" id="1745969"/>
    <lineage>
        <taxon>Eukaryota</taxon>
        <taxon>Fungi</taxon>
        <taxon>Dikarya</taxon>
        <taxon>Basidiomycota</taxon>
        <taxon>Agaricomycotina</taxon>
        <taxon>Agaricomycetes</taxon>
        <taxon>Agaricomycetidae</taxon>
        <taxon>Agaricales</taxon>
        <taxon>Marasmiineae</taxon>
        <taxon>Mycenaceae</taxon>
        <taxon>Mycena</taxon>
    </lineage>
</organism>
<dbReference type="EMBL" id="JARJCM010000223">
    <property type="protein sequence ID" value="KAJ7021786.1"/>
    <property type="molecule type" value="Genomic_DNA"/>
</dbReference>
<sequence length="160" mass="17609">VLSLLPEIMPSYGKLRIVDSDCIRSASASGDGSQPERDMSFTRVIRLQYEIQTRQLCYGQLERVLVCDLPKNSTLGPLSGKKRLLAVIFPCQNTRGKDAALEITTHRGIGPVTVVDLQCVVAVVGRIQTRGSWKLIGRTDALIRPEFVQEIGEDDEGAIN</sequence>
<comment type="caution">
    <text evidence="2">The sequence shown here is derived from an EMBL/GenBank/DDBJ whole genome shotgun (WGS) entry which is preliminary data.</text>
</comment>
<dbReference type="EMBL" id="JARJCM010000007">
    <property type="protein sequence ID" value="KAJ7044458.1"/>
    <property type="molecule type" value="Genomic_DNA"/>
</dbReference>
<proteinExistence type="predicted"/>
<dbReference type="Proteomes" id="UP001218188">
    <property type="component" value="Unassembled WGS sequence"/>
</dbReference>
<reference evidence="2" key="1">
    <citation type="submission" date="2023-03" db="EMBL/GenBank/DDBJ databases">
        <title>Massive genome expansion in bonnet fungi (Mycena s.s.) driven by repeated elements and novel gene families across ecological guilds.</title>
        <authorList>
            <consortium name="Lawrence Berkeley National Laboratory"/>
            <person name="Harder C.B."/>
            <person name="Miyauchi S."/>
            <person name="Viragh M."/>
            <person name="Kuo A."/>
            <person name="Thoen E."/>
            <person name="Andreopoulos B."/>
            <person name="Lu D."/>
            <person name="Skrede I."/>
            <person name="Drula E."/>
            <person name="Henrissat B."/>
            <person name="Morin E."/>
            <person name="Kohler A."/>
            <person name="Barry K."/>
            <person name="LaButti K."/>
            <person name="Morin E."/>
            <person name="Salamov A."/>
            <person name="Lipzen A."/>
            <person name="Mereny Z."/>
            <person name="Hegedus B."/>
            <person name="Baldrian P."/>
            <person name="Stursova M."/>
            <person name="Weitz H."/>
            <person name="Taylor A."/>
            <person name="Grigoriev I.V."/>
            <person name="Nagy L.G."/>
            <person name="Martin F."/>
            <person name="Kauserud H."/>
        </authorList>
    </citation>
    <scope>NUCLEOTIDE SEQUENCE</scope>
    <source>
        <strain evidence="2">CBHHK200</strain>
    </source>
</reference>
<gene>
    <name evidence="2" type="ORF">C8F04DRAFT_942392</name>
    <name evidence="1" type="ORF">C8F04DRAFT_972288</name>
</gene>
<evidence type="ECO:0000313" key="1">
    <source>
        <dbReference type="EMBL" id="KAJ7021786.1"/>
    </source>
</evidence>
<feature type="non-terminal residue" evidence="2">
    <location>
        <position position="1"/>
    </location>
</feature>
<dbReference type="AlphaFoldDB" id="A0AAD6TEF2"/>
<evidence type="ECO:0000313" key="2">
    <source>
        <dbReference type="EMBL" id="KAJ7044458.1"/>
    </source>
</evidence>
<protein>
    <submittedName>
        <fullName evidence="2">Uncharacterized protein</fullName>
    </submittedName>
</protein>